<evidence type="ECO:0000256" key="1">
    <source>
        <dbReference type="ARBA" id="ARBA00009995"/>
    </source>
</evidence>
<dbReference type="Gene3D" id="3.40.50.2000">
    <property type="entry name" value="Glycogen Phosphorylase B"/>
    <property type="match status" value="1"/>
</dbReference>
<keyword evidence="4" id="KW-1133">Transmembrane helix</keyword>
<dbReference type="PANTHER" id="PTHR48043:SF159">
    <property type="entry name" value="EG:EG0003.4 PROTEIN-RELATED"/>
    <property type="match status" value="1"/>
</dbReference>
<dbReference type="Proteomes" id="UP000076858">
    <property type="component" value="Unassembled WGS sequence"/>
</dbReference>
<dbReference type="SUPFAM" id="SSF53756">
    <property type="entry name" value="UDP-Glycosyltransferase/glycogen phosphorylase"/>
    <property type="match status" value="1"/>
</dbReference>
<feature type="transmembrane region" description="Helical" evidence="4">
    <location>
        <begin position="158"/>
        <end position="180"/>
    </location>
</feature>
<dbReference type="PANTHER" id="PTHR48043">
    <property type="entry name" value="EG:EG0003.4 PROTEIN-RELATED"/>
    <property type="match status" value="1"/>
</dbReference>
<accession>A0A164RTU4</accession>
<comment type="similarity">
    <text evidence="1">Belongs to the UDP-glycosyltransferase family.</text>
</comment>
<keyword evidence="4" id="KW-0472">Membrane</keyword>
<keyword evidence="6" id="KW-1185">Reference proteome</keyword>
<organism evidence="5 6">
    <name type="scientific">Daphnia magna</name>
    <dbReference type="NCBI Taxonomy" id="35525"/>
    <lineage>
        <taxon>Eukaryota</taxon>
        <taxon>Metazoa</taxon>
        <taxon>Ecdysozoa</taxon>
        <taxon>Arthropoda</taxon>
        <taxon>Crustacea</taxon>
        <taxon>Branchiopoda</taxon>
        <taxon>Diplostraca</taxon>
        <taxon>Cladocera</taxon>
        <taxon>Anomopoda</taxon>
        <taxon>Daphniidae</taxon>
        <taxon>Daphnia</taxon>
    </lineage>
</organism>
<dbReference type="AlphaFoldDB" id="A0A164RTU4"/>
<comment type="caution">
    <text evidence="5">The sequence shown here is derived from an EMBL/GenBank/DDBJ whole genome shotgun (WGS) entry which is preliminary data.</text>
</comment>
<dbReference type="EMBL" id="LRGB01002140">
    <property type="protein sequence ID" value="KZS08936.1"/>
    <property type="molecule type" value="Genomic_DNA"/>
</dbReference>
<reference evidence="5 6" key="1">
    <citation type="submission" date="2016-03" db="EMBL/GenBank/DDBJ databases">
        <title>EvidentialGene: Evidence-directed Construction of Genes on Genomes.</title>
        <authorList>
            <person name="Gilbert D.G."/>
            <person name="Choi J.-H."/>
            <person name="Mockaitis K."/>
            <person name="Colbourne J."/>
            <person name="Pfrender M."/>
        </authorList>
    </citation>
    <scope>NUCLEOTIDE SEQUENCE [LARGE SCALE GENOMIC DNA]</scope>
    <source>
        <strain evidence="5 6">Xinb3</strain>
        <tissue evidence="5">Complete organism</tissue>
    </source>
</reference>
<gene>
    <name evidence="5" type="ORF">APZ42_026952</name>
</gene>
<dbReference type="CDD" id="cd03784">
    <property type="entry name" value="GT1_Gtf-like"/>
    <property type="match status" value="1"/>
</dbReference>
<dbReference type="GO" id="GO:0008194">
    <property type="term" value="F:UDP-glycosyltransferase activity"/>
    <property type="evidence" value="ECO:0007669"/>
    <property type="project" value="InterPro"/>
</dbReference>
<evidence type="ECO:0000313" key="6">
    <source>
        <dbReference type="Proteomes" id="UP000076858"/>
    </source>
</evidence>
<evidence type="ECO:0000256" key="3">
    <source>
        <dbReference type="ARBA" id="ARBA00022679"/>
    </source>
</evidence>
<dbReference type="STRING" id="35525.A0A164RTU4"/>
<dbReference type="InterPro" id="IPR002213">
    <property type="entry name" value="UDP_glucos_trans"/>
</dbReference>
<protein>
    <submittedName>
        <fullName evidence="5">Putative UDP-glucuronosyltransferase 2B20</fullName>
    </submittedName>
</protein>
<keyword evidence="4" id="KW-0812">Transmembrane</keyword>
<keyword evidence="3 5" id="KW-0808">Transferase</keyword>
<dbReference type="InterPro" id="IPR050271">
    <property type="entry name" value="UDP-glycosyltransferase"/>
</dbReference>
<name>A0A164RTU4_9CRUS</name>
<dbReference type="FunFam" id="3.40.50.2000:FF:000050">
    <property type="entry name" value="UDP-glucuronosyltransferase"/>
    <property type="match status" value="1"/>
</dbReference>
<evidence type="ECO:0000256" key="2">
    <source>
        <dbReference type="ARBA" id="ARBA00022676"/>
    </source>
</evidence>
<proteinExistence type="inferred from homology"/>
<evidence type="ECO:0000313" key="5">
    <source>
        <dbReference type="EMBL" id="KZS08936.1"/>
    </source>
</evidence>
<dbReference type="OrthoDB" id="5835829at2759"/>
<dbReference type="Pfam" id="PF00201">
    <property type="entry name" value="UDPGT"/>
    <property type="match status" value="1"/>
</dbReference>
<evidence type="ECO:0000256" key="4">
    <source>
        <dbReference type="SAM" id="Phobius"/>
    </source>
</evidence>
<sequence length="198" mass="23015">MKWENESKFGCDEIIPPNVKLLPWLPQQDLLGHPKIKLFINHGGLNSKQEAVYHSVPFIALPVFADQPINAQKARDDGYAILLDWDNLSEDILFDSIQLMLFDPRFASRMKQVSTLMHDQRDKPLDRAVYWIEYVIRHKGASHLRSSSRKLSLYQRGFLDVMLVVLVFTFSMVYVVFRLWRCFASCVMYSTSAAKKDE</sequence>
<keyword evidence="2" id="KW-0328">Glycosyltransferase</keyword>